<evidence type="ECO:0000313" key="5">
    <source>
        <dbReference type="Proteomes" id="UP000002943"/>
    </source>
</evidence>
<dbReference type="InterPro" id="IPR018635">
    <property type="entry name" value="UPF0319"/>
</dbReference>
<protein>
    <submittedName>
        <fullName evidence="4">Uncharacterized protein</fullName>
    </submittedName>
</protein>
<feature type="chain" id="PRO_5003166995" evidence="3">
    <location>
        <begin position="23"/>
        <end position="222"/>
    </location>
</feature>
<comment type="similarity">
    <text evidence="1">Belongs to the UPF0319 family.</text>
</comment>
<organism evidence="4 5">
    <name type="scientific">Vibrio caribbeanicus ATCC BAA-2122</name>
    <dbReference type="NCBI Taxonomy" id="796620"/>
    <lineage>
        <taxon>Bacteria</taxon>
        <taxon>Pseudomonadati</taxon>
        <taxon>Pseudomonadota</taxon>
        <taxon>Gammaproteobacteria</taxon>
        <taxon>Vibrionales</taxon>
        <taxon>Vibrionaceae</taxon>
        <taxon>Vibrio</taxon>
    </lineage>
</organism>
<name>E3BEF8_9VIBR</name>
<comment type="caution">
    <text evidence="4">The sequence shown here is derived from an EMBL/GenBank/DDBJ whole genome shotgun (WGS) entry which is preliminary data.</text>
</comment>
<dbReference type="OrthoDB" id="6214779at2"/>
<evidence type="ECO:0000256" key="1">
    <source>
        <dbReference type="ARBA" id="ARBA00008490"/>
    </source>
</evidence>
<dbReference type="eggNOG" id="COG3110">
    <property type="taxonomic scope" value="Bacteria"/>
</dbReference>
<dbReference type="RefSeq" id="WP_009599247.1">
    <property type="nucleotide sequence ID" value="NZ_AEIU01000002.1"/>
</dbReference>
<evidence type="ECO:0000256" key="3">
    <source>
        <dbReference type="SAM" id="SignalP"/>
    </source>
</evidence>
<dbReference type="PANTHER" id="PTHR38108:SF1">
    <property type="entry name" value="UPF0319 PROTEIN YCCT"/>
    <property type="match status" value="1"/>
</dbReference>
<gene>
    <name evidence="4" type="ORF">VIBC2010_08508</name>
</gene>
<evidence type="ECO:0000313" key="4">
    <source>
        <dbReference type="EMBL" id="EFP98575.1"/>
    </source>
</evidence>
<accession>E3BEF8</accession>
<keyword evidence="5" id="KW-1185">Reference proteome</keyword>
<dbReference type="Pfam" id="PF09829">
    <property type="entry name" value="DUF2057"/>
    <property type="match status" value="1"/>
</dbReference>
<dbReference type="AlphaFoldDB" id="E3BEF8"/>
<sequence length="222" mass="25236">MNIIKSFCISSIVSIISLPVFAVDIDLANGISIEAVNGQAYDESKTQIESGENQFVFEFNGDLNQGTKRKRYSARPYIVMLDLKDVKTLKVDLLSRRYRTVERNVDKKTAIFQFELDGKAVKDTQELLPPKHGAFPYADIPALVVKYNQDNGLAFDSGRVVELKEELAKLKQLKTPSNTVAKPSVKLSGVNETENTLELKLWYLKASKEERKLFKRWMIEQD</sequence>
<evidence type="ECO:0000256" key="2">
    <source>
        <dbReference type="ARBA" id="ARBA00022729"/>
    </source>
</evidence>
<reference evidence="4 5" key="1">
    <citation type="journal article" date="2012" name="Int. J. Syst. Evol. Microbiol.">
        <title>Vibrio caribbeanicus sp. nov., isolated from the marine sponge Scleritoderma cyanea.</title>
        <authorList>
            <person name="Hoffmann M."/>
            <person name="Monday S.R."/>
            <person name="Allard M.W."/>
            <person name="Strain E.A."/>
            <person name="Whittaker P."/>
            <person name="Naum M."/>
            <person name="McCarthy P.J."/>
            <person name="Lopez J.V."/>
            <person name="Fischer M."/>
            <person name="Brown E.W."/>
        </authorList>
    </citation>
    <scope>NUCLEOTIDE SEQUENCE [LARGE SCALE GENOMIC DNA]</scope>
    <source>
        <strain evidence="4 5">ATCC BAA-2122</strain>
    </source>
</reference>
<feature type="signal peptide" evidence="3">
    <location>
        <begin position="1"/>
        <end position="22"/>
    </location>
</feature>
<proteinExistence type="inferred from homology"/>
<dbReference type="PANTHER" id="PTHR38108">
    <property type="entry name" value="UPF0319 PROTEIN YCCT"/>
    <property type="match status" value="1"/>
</dbReference>
<dbReference type="Proteomes" id="UP000002943">
    <property type="component" value="Unassembled WGS sequence"/>
</dbReference>
<keyword evidence="2 3" id="KW-0732">Signal</keyword>
<dbReference type="EMBL" id="AEIU01000002">
    <property type="protein sequence ID" value="EFP98575.1"/>
    <property type="molecule type" value="Genomic_DNA"/>
</dbReference>